<feature type="transmembrane region" description="Helical" evidence="1">
    <location>
        <begin position="78"/>
        <end position="101"/>
    </location>
</feature>
<keyword evidence="1" id="KW-1133">Transmembrane helix</keyword>
<accession>A0A8E0RYX9</accession>
<gene>
    <name evidence="2" type="ORF">FBUS_03067</name>
</gene>
<sequence length="291" mass="33174">MQAILDAQSCFWNIIHLWVRRFPFADPVTGWIQCHVWLTQAPYWLIVAMSTSNITWITLDCLWATVYSGTYFHNEGVYISWTSFGTLIFGLVLVIPVMMVVELENSQCIMRPTAKQPIAYAVNSFLQPYWIIIFYLLPVLIMMVAHFRVVLYQYSASLKQQTDNPENEPPNWSHPFDLREKIFVSTPSKSAHDPTDPLFQSLIVGSRFLTMAVVLSHTYDTVLYLMSKNVEGYAYDVGSDVQMVSVFVTTLNCIIDPIIIALSVPSVRRSTIAYVSLAVRNCQSVFKINAC</sequence>
<dbReference type="OrthoDB" id="6269383at2759"/>
<keyword evidence="1" id="KW-0812">Transmembrane</keyword>
<comment type="caution">
    <text evidence="2">The sequence shown here is derived from an EMBL/GenBank/DDBJ whole genome shotgun (WGS) entry which is preliminary data.</text>
</comment>
<dbReference type="SUPFAM" id="SSF81321">
    <property type="entry name" value="Family A G protein-coupled receptor-like"/>
    <property type="match status" value="1"/>
</dbReference>
<dbReference type="AlphaFoldDB" id="A0A8E0RYX9"/>
<dbReference type="Gene3D" id="1.20.1070.10">
    <property type="entry name" value="Rhodopsin 7-helix transmembrane proteins"/>
    <property type="match status" value="1"/>
</dbReference>
<keyword evidence="3" id="KW-1185">Reference proteome</keyword>
<dbReference type="PANTHER" id="PTHR45698:SF1">
    <property type="entry name" value="TRACE AMINE-ASSOCIATED RECEPTOR 13C-LIKE"/>
    <property type="match status" value="1"/>
</dbReference>
<feature type="transmembrane region" description="Helical" evidence="1">
    <location>
        <begin position="129"/>
        <end position="151"/>
    </location>
</feature>
<organism evidence="2 3">
    <name type="scientific">Fasciolopsis buskii</name>
    <dbReference type="NCBI Taxonomy" id="27845"/>
    <lineage>
        <taxon>Eukaryota</taxon>
        <taxon>Metazoa</taxon>
        <taxon>Spiralia</taxon>
        <taxon>Lophotrochozoa</taxon>
        <taxon>Platyhelminthes</taxon>
        <taxon>Trematoda</taxon>
        <taxon>Digenea</taxon>
        <taxon>Plagiorchiida</taxon>
        <taxon>Echinostomata</taxon>
        <taxon>Echinostomatoidea</taxon>
        <taxon>Fasciolidae</taxon>
        <taxon>Fasciolopsis</taxon>
    </lineage>
</organism>
<evidence type="ECO:0000256" key="1">
    <source>
        <dbReference type="SAM" id="Phobius"/>
    </source>
</evidence>
<evidence type="ECO:0000313" key="3">
    <source>
        <dbReference type="Proteomes" id="UP000728185"/>
    </source>
</evidence>
<name>A0A8E0RYX9_9TREM</name>
<dbReference type="EMBL" id="LUCM01004364">
    <property type="protein sequence ID" value="KAA0194465.1"/>
    <property type="molecule type" value="Genomic_DNA"/>
</dbReference>
<reference evidence="2" key="1">
    <citation type="submission" date="2019-05" db="EMBL/GenBank/DDBJ databases">
        <title>Annotation for the trematode Fasciolopsis buski.</title>
        <authorList>
            <person name="Choi Y.-J."/>
        </authorList>
    </citation>
    <scope>NUCLEOTIDE SEQUENCE</scope>
    <source>
        <strain evidence="2">HT</strain>
        <tissue evidence="2">Whole worm</tissue>
    </source>
</reference>
<feature type="transmembrane region" description="Helical" evidence="1">
    <location>
        <begin position="43"/>
        <end position="66"/>
    </location>
</feature>
<proteinExistence type="predicted"/>
<dbReference type="Proteomes" id="UP000728185">
    <property type="component" value="Unassembled WGS sequence"/>
</dbReference>
<keyword evidence="1" id="KW-0472">Membrane</keyword>
<evidence type="ECO:0000313" key="2">
    <source>
        <dbReference type="EMBL" id="KAA0194465.1"/>
    </source>
</evidence>
<protein>
    <submittedName>
        <fullName evidence="2">Uncharacterized protein</fullName>
    </submittedName>
</protein>
<dbReference type="PANTHER" id="PTHR45698">
    <property type="entry name" value="TRACE AMINE-ASSOCIATED RECEPTOR 19N-RELATED"/>
    <property type="match status" value="1"/>
</dbReference>